<dbReference type="InterPro" id="IPR007712">
    <property type="entry name" value="RelE/ParE_toxin"/>
</dbReference>
<evidence type="ECO:0000313" key="4">
    <source>
        <dbReference type="Proteomes" id="UP000230935"/>
    </source>
</evidence>
<accession>A0A2H0W0X9</accession>
<dbReference type="Proteomes" id="UP000230935">
    <property type="component" value="Unassembled WGS sequence"/>
</dbReference>
<dbReference type="PANTHER" id="PTHR35601:SF1">
    <property type="entry name" value="TOXIN RELE"/>
    <property type="match status" value="1"/>
</dbReference>
<dbReference type="PANTHER" id="PTHR35601">
    <property type="entry name" value="TOXIN RELE"/>
    <property type="match status" value="1"/>
</dbReference>
<dbReference type="InterPro" id="IPR035093">
    <property type="entry name" value="RelE/ParE_toxin_dom_sf"/>
</dbReference>
<evidence type="ECO:0000256" key="1">
    <source>
        <dbReference type="ARBA" id="ARBA00006226"/>
    </source>
</evidence>
<protein>
    <submittedName>
        <fullName evidence="3">Type II toxin-antitoxin system mRNA interferase toxin, RelE/StbE family</fullName>
    </submittedName>
</protein>
<dbReference type="Pfam" id="PF05016">
    <property type="entry name" value="ParE_toxin"/>
    <property type="match status" value="1"/>
</dbReference>
<sequence>MNERVFYTRSALKDLALLDKNIARRIIDKLSWFSDQKNPLRFAKRLKQPFNDLYRFRIGDYRVIFELGKKQEYKILIILRIKYRRDVYG</sequence>
<dbReference type="Gene3D" id="3.30.2310.20">
    <property type="entry name" value="RelE-like"/>
    <property type="match status" value="1"/>
</dbReference>
<proteinExistence type="inferred from homology"/>
<dbReference type="AlphaFoldDB" id="A0A2H0W0X9"/>
<comment type="similarity">
    <text evidence="1">Belongs to the RelE toxin family.</text>
</comment>
<comment type="caution">
    <text evidence="3">The sequence shown here is derived from an EMBL/GenBank/DDBJ whole genome shotgun (WGS) entry which is preliminary data.</text>
</comment>
<reference evidence="4" key="1">
    <citation type="submission" date="2017-09" db="EMBL/GenBank/DDBJ databases">
        <title>Depth-based differentiation of microbial function through sediment-hosted aquifers and enrichment of novel symbionts in the deep terrestrial subsurface.</title>
        <authorList>
            <person name="Probst A.J."/>
            <person name="Ladd B."/>
            <person name="Jarett J.K."/>
            <person name="Geller-Mcgrath D.E."/>
            <person name="Sieber C.M.K."/>
            <person name="Emerson J.B."/>
            <person name="Anantharaman K."/>
            <person name="Thomas B.C."/>
            <person name="Malmstrom R."/>
            <person name="Stieglmeier M."/>
            <person name="Klingl A."/>
            <person name="Woyke T."/>
            <person name="Ryan C.M."/>
            <person name="Banfield J.F."/>
        </authorList>
    </citation>
    <scope>NUCLEOTIDE SEQUENCE [LARGE SCALE GENOMIC DNA]</scope>
</reference>
<organism evidence="3 4">
    <name type="scientific">Candidatus Buchananbacteria bacterium CG10_big_fil_rev_8_21_14_0_10_42_9</name>
    <dbReference type="NCBI Taxonomy" id="1974526"/>
    <lineage>
        <taxon>Bacteria</taxon>
        <taxon>Candidatus Buchananiibacteriota</taxon>
    </lineage>
</organism>
<dbReference type="SUPFAM" id="SSF143011">
    <property type="entry name" value="RelE-like"/>
    <property type="match status" value="1"/>
</dbReference>
<name>A0A2H0W0X9_9BACT</name>
<gene>
    <name evidence="3" type="ORF">COT81_03385</name>
</gene>
<evidence type="ECO:0000313" key="3">
    <source>
        <dbReference type="EMBL" id="PIS05019.1"/>
    </source>
</evidence>
<evidence type="ECO:0000256" key="2">
    <source>
        <dbReference type="ARBA" id="ARBA00022649"/>
    </source>
</evidence>
<keyword evidence="2" id="KW-1277">Toxin-antitoxin system</keyword>
<dbReference type="EMBL" id="PEZZ01000026">
    <property type="protein sequence ID" value="PIS05019.1"/>
    <property type="molecule type" value="Genomic_DNA"/>
</dbReference>